<dbReference type="NCBIfam" id="TIGR00430">
    <property type="entry name" value="Q_tRNA_tgt"/>
    <property type="match status" value="1"/>
</dbReference>
<comment type="cofactor">
    <cofactor evidence="8">
        <name>Zn(2+)</name>
        <dbReference type="ChEBI" id="CHEBI:29105"/>
    </cofactor>
    <text evidence="8">Binds 1 zinc ion per subunit.</text>
</comment>
<evidence type="ECO:0000256" key="3">
    <source>
        <dbReference type="ARBA" id="ARBA00022679"/>
    </source>
</evidence>
<evidence type="ECO:0000256" key="2">
    <source>
        <dbReference type="ARBA" id="ARBA00022676"/>
    </source>
</evidence>
<dbReference type="PANTHER" id="PTHR46499">
    <property type="entry name" value="QUEUINE TRNA-RIBOSYLTRANSFERASE"/>
    <property type="match status" value="1"/>
</dbReference>
<dbReference type="InterPro" id="IPR002616">
    <property type="entry name" value="tRNA_ribo_trans-like"/>
</dbReference>
<dbReference type="HAMAP" id="MF_00168">
    <property type="entry name" value="Q_tRNA_Tgt"/>
    <property type="match status" value="1"/>
</dbReference>
<accession>A0A158SZX4</accession>
<evidence type="ECO:0000313" key="10">
    <source>
        <dbReference type="EMBL" id="KIS36418.1"/>
    </source>
</evidence>
<evidence type="ECO:0000313" key="11">
    <source>
        <dbReference type="Proteomes" id="UP000050700"/>
    </source>
</evidence>
<evidence type="ECO:0000256" key="7">
    <source>
        <dbReference type="ARBA" id="ARBA00050112"/>
    </source>
</evidence>
<protein>
    <recommendedName>
        <fullName evidence="8">Queuine tRNA-ribosyltransferase</fullName>
        <ecNumber evidence="8">2.4.2.29</ecNumber>
    </recommendedName>
    <alternativeName>
        <fullName evidence="8">Guanine insertion enzyme</fullName>
    </alternativeName>
    <alternativeName>
        <fullName evidence="8">tRNA-guanine transglycosylase</fullName>
    </alternativeName>
</protein>
<dbReference type="UniPathway" id="UPA00392"/>
<evidence type="ECO:0000256" key="6">
    <source>
        <dbReference type="ARBA" id="ARBA00022785"/>
    </source>
</evidence>
<feature type="binding site" evidence="8">
    <location>
        <begin position="107"/>
        <end position="111"/>
    </location>
    <ligand>
        <name>substrate</name>
    </ligand>
</feature>
<name>A0A158SZX4_HAEIF</name>
<feature type="active site" description="Proton acceptor" evidence="8">
    <location>
        <position position="107"/>
    </location>
</feature>
<feature type="binding site" evidence="8">
    <location>
        <position position="232"/>
    </location>
    <ligand>
        <name>substrate</name>
    </ligand>
</feature>
<dbReference type="GO" id="GO:0008616">
    <property type="term" value="P:tRNA queuosine(34) biosynthetic process"/>
    <property type="evidence" value="ECO:0007669"/>
    <property type="project" value="UniProtKB-UniRule"/>
</dbReference>
<keyword evidence="6 8" id="KW-0671">Queuosine biosynthesis</keyword>
<dbReference type="PATRIC" id="fig|727.582.peg.1887"/>
<comment type="subunit">
    <text evidence="8">Homodimer. Within each dimer, one monomer is responsible for RNA recognition and catalysis, while the other monomer binds to the replacement base PreQ1.</text>
</comment>
<dbReference type="GO" id="GO:0005829">
    <property type="term" value="C:cytosol"/>
    <property type="evidence" value="ECO:0007669"/>
    <property type="project" value="TreeGrafter"/>
</dbReference>
<dbReference type="InterPro" id="IPR036511">
    <property type="entry name" value="TGT-like_sf"/>
</dbReference>
<dbReference type="GO" id="GO:0046872">
    <property type="term" value="F:metal ion binding"/>
    <property type="evidence" value="ECO:0007669"/>
    <property type="project" value="UniProtKB-KW"/>
</dbReference>
<feature type="region of interest" description="RNA binding" evidence="8">
    <location>
        <begin position="263"/>
        <end position="269"/>
    </location>
</feature>
<keyword evidence="3 8" id="KW-0808">Transferase</keyword>
<feature type="active site" description="Nucleophile" evidence="8">
    <location>
        <position position="282"/>
    </location>
</feature>
<dbReference type="NCBIfam" id="TIGR00449">
    <property type="entry name" value="tgt_general"/>
    <property type="match status" value="1"/>
</dbReference>
<comment type="similarity">
    <text evidence="8">Belongs to the queuine tRNA-ribosyltransferase family.</text>
</comment>
<keyword evidence="4 8" id="KW-0819">tRNA processing</keyword>
<feature type="binding site" evidence="8">
    <location>
        <position position="205"/>
    </location>
    <ligand>
        <name>substrate</name>
    </ligand>
</feature>
<dbReference type="GO" id="GO:0008479">
    <property type="term" value="F:tRNA-guanosine(34) queuine transglycosylase activity"/>
    <property type="evidence" value="ECO:0007669"/>
    <property type="project" value="UniProtKB-UniRule"/>
</dbReference>
<dbReference type="Pfam" id="PF01702">
    <property type="entry name" value="TGT"/>
    <property type="match status" value="1"/>
</dbReference>
<feature type="binding site" evidence="8">
    <location>
        <position position="161"/>
    </location>
    <ligand>
        <name>substrate</name>
    </ligand>
</feature>
<evidence type="ECO:0000256" key="4">
    <source>
        <dbReference type="ARBA" id="ARBA00022694"/>
    </source>
</evidence>
<keyword evidence="8" id="KW-0862">Zinc</keyword>
<organism evidence="10 11">
    <name type="scientific">Haemophilus influenzae</name>
    <dbReference type="NCBI Taxonomy" id="727"/>
    <lineage>
        <taxon>Bacteria</taxon>
        <taxon>Pseudomonadati</taxon>
        <taxon>Pseudomonadota</taxon>
        <taxon>Gammaproteobacteria</taxon>
        <taxon>Pasteurellales</taxon>
        <taxon>Pasteurellaceae</taxon>
        <taxon>Haemophilus</taxon>
    </lineage>
</organism>
<reference evidence="10 11" key="1">
    <citation type="submission" date="2014-05" db="EMBL/GenBank/DDBJ databases">
        <title>Methylome analysis of the phasevarions of Haemophilus influenzae.</title>
        <authorList>
            <person name="Atack J.M."/>
            <person name="Fox K.L."/>
            <person name="Power P.M."/>
            <person name="Clark T."/>
            <person name="Jurcisek J."/>
            <person name="Korlach J."/>
            <person name="Bakaletz L.O."/>
            <person name="Jennings M.P."/>
        </authorList>
    </citation>
    <scope>NUCLEOTIDE SEQUENCE [LARGE SCALE GENOMIC DNA]</scope>
    <source>
        <strain evidence="10 11">1209</strain>
    </source>
</reference>
<feature type="binding site" evidence="8">
    <location>
        <position position="351"/>
    </location>
    <ligand>
        <name>Zn(2+)</name>
        <dbReference type="ChEBI" id="CHEBI:29105"/>
    </ligand>
</feature>
<evidence type="ECO:0000259" key="9">
    <source>
        <dbReference type="Pfam" id="PF01702"/>
    </source>
</evidence>
<feature type="binding site" evidence="8">
    <location>
        <position position="322"/>
    </location>
    <ligand>
        <name>Zn(2+)</name>
        <dbReference type="ChEBI" id="CHEBI:29105"/>
    </ligand>
</feature>
<comment type="catalytic activity">
    <reaction evidence="7 8">
        <text>7-aminomethyl-7-carbaguanine + guanosine(34) in tRNA = 7-aminomethyl-7-carbaguanosine(34) in tRNA + guanine</text>
        <dbReference type="Rhea" id="RHEA:24104"/>
        <dbReference type="Rhea" id="RHEA-COMP:10341"/>
        <dbReference type="Rhea" id="RHEA-COMP:10342"/>
        <dbReference type="ChEBI" id="CHEBI:16235"/>
        <dbReference type="ChEBI" id="CHEBI:58703"/>
        <dbReference type="ChEBI" id="CHEBI:74269"/>
        <dbReference type="ChEBI" id="CHEBI:82833"/>
        <dbReference type="EC" id="2.4.2.29"/>
    </reaction>
</comment>
<feature type="binding site" evidence="8">
    <location>
        <position position="320"/>
    </location>
    <ligand>
        <name>Zn(2+)</name>
        <dbReference type="ChEBI" id="CHEBI:29105"/>
    </ligand>
</feature>
<dbReference type="PANTHER" id="PTHR46499:SF1">
    <property type="entry name" value="QUEUINE TRNA-RIBOSYLTRANSFERASE"/>
    <property type="match status" value="1"/>
</dbReference>
<dbReference type="FunFam" id="3.20.20.105:FF:000001">
    <property type="entry name" value="Queuine tRNA-ribosyltransferase"/>
    <property type="match status" value="1"/>
</dbReference>
<dbReference type="InterPro" id="IPR050076">
    <property type="entry name" value="ArchSynthase1/Queuine_TRR"/>
</dbReference>
<comment type="caution">
    <text evidence="10">The sequence shown here is derived from an EMBL/GenBank/DDBJ whole genome shotgun (WGS) entry which is preliminary data.</text>
</comment>
<feature type="domain" description="tRNA-guanine(15) transglycosylase-like" evidence="9">
    <location>
        <begin position="25"/>
        <end position="383"/>
    </location>
</feature>
<sequence length="396" mass="45213">MFKKSSNCLFVGAKMKYELDKTSGNARRGRLVFERPQGMFSVETPAFMPVGTYGTVKGMTPEEVRATGAEILLGNTFHLWLRPGQEIMRKHGDLHDFMQWHRPILTDSGGFQVFSLGKLRKITEEGVKFQNPINGERIFLSPEKSMEIQYDLGSDIVMIFDECTPYPATFDYAKKSMEMSLRWAKRSRDRFDELGNKNALFGIIQGGVFEELRKVSLEGLVNIGFDGYAVGGLAVGEPKEDMHRILEYICPQIPADKPRYLMGVGKPEDLVEGVRRGIDMFDCVMPTRNARNGHLFVTDGIVKIRNAKYRDDTSPLDPECDCYTCKNYTKAYLYHLDKCGEILGARLNTIHNLRYYQRLMAEIRQAIEDDRFDDFVVEFYARMGKPVPPLQLADKS</sequence>
<comment type="pathway">
    <text evidence="1 8">tRNA modification; tRNA-queuosine biosynthesis.</text>
</comment>
<comment type="function">
    <text evidence="8">Catalyzes the base-exchange of a guanine (G) residue with the queuine precursor 7-aminomethyl-7-deazaguanine (PreQ1) at position 34 (anticodon wobble position) in tRNAs with GU(N) anticodons (tRNA-Asp, -Asn, -His and -Tyr). Catalysis occurs through a double-displacement mechanism. The nucleophile active site attacks the C1' of nucleotide 34 to detach the guanine base from the RNA, forming a covalent enzyme-RNA intermediate. The proton acceptor active site deprotonates the incoming PreQ1, allowing a nucleophilic attack on the C1' of the ribose to form the product. After dissociation, two additional enzymatic reactions on the tRNA convert PreQ1 to queuine (Q), resulting in the hypermodified nucleoside queuosine (7-(((4,5-cis-dihydroxy-2-cyclopenten-1-yl)amino)methyl)-7-deazaguanosine).</text>
</comment>
<dbReference type="AlphaFoldDB" id="A0A158SZX4"/>
<feature type="binding site" evidence="8">
    <location>
        <position position="325"/>
    </location>
    <ligand>
        <name>Zn(2+)</name>
        <dbReference type="ChEBI" id="CHEBI:29105"/>
    </ligand>
</feature>
<evidence type="ECO:0000256" key="1">
    <source>
        <dbReference type="ARBA" id="ARBA00004691"/>
    </source>
</evidence>
<evidence type="ECO:0000256" key="5">
    <source>
        <dbReference type="ARBA" id="ARBA00022723"/>
    </source>
</evidence>
<proteinExistence type="inferred from homology"/>
<feature type="region of interest" description="RNA binding; important for wobble base 34 recognition" evidence="8">
    <location>
        <begin position="287"/>
        <end position="291"/>
    </location>
</feature>
<dbReference type="Proteomes" id="UP000050700">
    <property type="component" value="Unassembled WGS sequence"/>
</dbReference>
<dbReference type="InterPro" id="IPR004803">
    <property type="entry name" value="TGT"/>
</dbReference>
<keyword evidence="5 8" id="KW-0479">Metal-binding</keyword>
<dbReference type="Gene3D" id="3.20.20.105">
    <property type="entry name" value="Queuine tRNA-ribosyltransferase-like"/>
    <property type="match status" value="1"/>
</dbReference>
<dbReference type="EC" id="2.4.2.29" evidence="8"/>
<gene>
    <name evidence="8 10" type="primary">tgt</name>
    <name evidence="10" type="ORF">NTHI1209_02068</name>
</gene>
<evidence type="ECO:0000256" key="8">
    <source>
        <dbReference type="HAMAP-Rule" id="MF_00168"/>
    </source>
</evidence>
<dbReference type="SUPFAM" id="SSF51713">
    <property type="entry name" value="tRNA-guanine transglycosylase"/>
    <property type="match status" value="1"/>
</dbReference>
<dbReference type="EMBL" id="JMQP01000002">
    <property type="protein sequence ID" value="KIS36418.1"/>
    <property type="molecule type" value="Genomic_DNA"/>
</dbReference>
<keyword evidence="2 8" id="KW-0328">Glycosyltransferase</keyword>